<evidence type="ECO:0000313" key="2">
    <source>
        <dbReference type="Proteomes" id="UP001176941"/>
    </source>
</evidence>
<name>A0ABN8Y8J9_RANTA</name>
<proteinExistence type="predicted"/>
<dbReference type="EMBL" id="OX459952">
    <property type="protein sequence ID" value="CAI9157888.1"/>
    <property type="molecule type" value="Genomic_DNA"/>
</dbReference>
<keyword evidence="2" id="KW-1185">Reference proteome</keyword>
<dbReference type="Proteomes" id="UP001176941">
    <property type="component" value="Chromosome 16"/>
</dbReference>
<reference evidence="1" key="1">
    <citation type="submission" date="2023-04" db="EMBL/GenBank/DDBJ databases">
        <authorList>
            <consortium name="ELIXIR-Norway"/>
        </authorList>
    </citation>
    <scope>NUCLEOTIDE SEQUENCE [LARGE SCALE GENOMIC DNA]</scope>
</reference>
<evidence type="ECO:0000313" key="1">
    <source>
        <dbReference type="EMBL" id="CAI9157888.1"/>
    </source>
</evidence>
<sequence>MWFLLQFLSCDQTLTETNIILCLTGFSYLLSHICSNFPILIFVVYYDLAYFDSSLPAKIASLNIFPHETLHMAHVLSSGVQESFFLLSSCMSSPSRWWEF</sequence>
<protein>
    <submittedName>
        <fullName evidence="1">Uncharacterized protein</fullName>
    </submittedName>
</protein>
<organism evidence="1 2">
    <name type="scientific">Rangifer tarandus platyrhynchus</name>
    <name type="common">Svalbard reindeer</name>
    <dbReference type="NCBI Taxonomy" id="3082113"/>
    <lineage>
        <taxon>Eukaryota</taxon>
        <taxon>Metazoa</taxon>
        <taxon>Chordata</taxon>
        <taxon>Craniata</taxon>
        <taxon>Vertebrata</taxon>
        <taxon>Euteleostomi</taxon>
        <taxon>Mammalia</taxon>
        <taxon>Eutheria</taxon>
        <taxon>Laurasiatheria</taxon>
        <taxon>Artiodactyla</taxon>
        <taxon>Ruminantia</taxon>
        <taxon>Pecora</taxon>
        <taxon>Cervidae</taxon>
        <taxon>Odocoileinae</taxon>
        <taxon>Rangifer</taxon>
    </lineage>
</organism>
<accession>A0ABN8Y8J9</accession>
<gene>
    <name evidence="1" type="ORF">MRATA1EN1_LOCUS6850</name>
</gene>